<dbReference type="eggNOG" id="COG0400">
    <property type="taxonomic scope" value="Bacteria"/>
</dbReference>
<keyword evidence="5" id="KW-1185">Reference proteome</keyword>
<protein>
    <submittedName>
        <fullName evidence="4">Carboxylesterase</fullName>
    </submittedName>
</protein>
<dbReference type="PANTHER" id="PTHR10655:SF17">
    <property type="entry name" value="LYSOPHOSPHOLIPASE-LIKE PROTEIN 1"/>
    <property type="match status" value="1"/>
</dbReference>
<dbReference type="EMBL" id="JPIN01000012">
    <property type="protein sequence ID" value="KFZ28070.1"/>
    <property type="molecule type" value="Genomic_DNA"/>
</dbReference>
<accession>A0A094IK22</accession>
<gene>
    <name evidence="4" type="ORF">IDAT_10780</name>
</gene>
<dbReference type="Gene3D" id="3.40.50.1820">
    <property type="entry name" value="alpha/beta hydrolase"/>
    <property type="match status" value="1"/>
</dbReference>
<dbReference type="STRING" id="1517416.IDAT_10780"/>
<dbReference type="InterPro" id="IPR003140">
    <property type="entry name" value="PLipase/COase/thioEstase"/>
</dbReference>
<evidence type="ECO:0000313" key="4">
    <source>
        <dbReference type="EMBL" id="KFZ28070.1"/>
    </source>
</evidence>
<dbReference type="OrthoDB" id="9801763at2"/>
<evidence type="ECO:0000259" key="3">
    <source>
        <dbReference type="Pfam" id="PF02230"/>
    </source>
</evidence>
<evidence type="ECO:0000256" key="2">
    <source>
        <dbReference type="ARBA" id="ARBA00022801"/>
    </source>
</evidence>
<dbReference type="Proteomes" id="UP000053718">
    <property type="component" value="Unassembled WGS sequence"/>
</dbReference>
<dbReference type="Pfam" id="PF02230">
    <property type="entry name" value="Abhydrolase_2"/>
    <property type="match status" value="1"/>
</dbReference>
<dbReference type="RefSeq" id="WP_034733461.1">
    <property type="nucleotide sequence ID" value="NZ_JPIN01000012.1"/>
</dbReference>
<organism evidence="4 5">
    <name type="scientific">Pseudidiomarina atlantica</name>
    <dbReference type="NCBI Taxonomy" id="1517416"/>
    <lineage>
        <taxon>Bacteria</taxon>
        <taxon>Pseudomonadati</taxon>
        <taxon>Pseudomonadota</taxon>
        <taxon>Gammaproteobacteria</taxon>
        <taxon>Alteromonadales</taxon>
        <taxon>Idiomarinaceae</taxon>
        <taxon>Pseudidiomarina</taxon>
    </lineage>
</organism>
<comment type="similarity">
    <text evidence="1">Belongs to the AB hydrolase superfamily. AB hydrolase 2 family.</text>
</comment>
<sequence>MSYLPCVEINPEQTANRSVIWLHGLGADGNDFAPIVPHLQAPAGCHVRFVFPHAPQMPVTINGGMRMPAWYDILSMSIERKVDTEQLRASAAEIRKLIEREQERGVKPQHIILAGFSQGGAVAYEVALSHAQRLGGLLALSTYLATYESISLSNANRDLPILIQHGSQDPVVPESLGKLAYNWLADQGYPVEFQSFAMQHQVCGEQIAAINTWLSKHL</sequence>
<keyword evidence="2" id="KW-0378">Hydrolase</keyword>
<reference evidence="4 5" key="1">
    <citation type="submission" date="2014-06" db="EMBL/GenBank/DDBJ databases">
        <title>Draft genome sequence of Idiomarina sp. MCCC 1A10513.</title>
        <authorList>
            <person name="Du J."/>
            <person name="Lai Q."/>
            <person name="Shao Z."/>
        </authorList>
    </citation>
    <scope>NUCLEOTIDE SEQUENCE [LARGE SCALE GENOMIC DNA]</scope>
    <source>
        <strain evidence="4 5">MCCC 1A10513</strain>
    </source>
</reference>
<dbReference type="InterPro" id="IPR029058">
    <property type="entry name" value="AB_hydrolase_fold"/>
</dbReference>
<dbReference type="InterPro" id="IPR050565">
    <property type="entry name" value="LYPA1-2/EST-like"/>
</dbReference>
<feature type="domain" description="Phospholipase/carboxylesterase/thioesterase" evidence="3">
    <location>
        <begin position="9"/>
        <end position="217"/>
    </location>
</feature>
<dbReference type="AlphaFoldDB" id="A0A094IK22"/>
<evidence type="ECO:0000256" key="1">
    <source>
        <dbReference type="ARBA" id="ARBA00006499"/>
    </source>
</evidence>
<dbReference type="GO" id="GO:0016787">
    <property type="term" value="F:hydrolase activity"/>
    <property type="evidence" value="ECO:0007669"/>
    <property type="project" value="UniProtKB-KW"/>
</dbReference>
<evidence type="ECO:0000313" key="5">
    <source>
        <dbReference type="Proteomes" id="UP000053718"/>
    </source>
</evidence>
<dbReference type="SUPFAM" id="SSF53474">
    <property type="entry name" value="alpha/beta-Hydrolases"/>
    <property type="match status" value="1"/>
</dbReference>
<dbReference type="PANTHER" id="PTHR10655">
    <property type="entry name" value="LYSOPHOSPHOLIPASE-RELATED"/>
    <property type="match status" value="1"/>
</dbReference>
<proteinExistence type="inferred from homology"/>
<comment type="caution">
    <text evidence="4">The sequence shown here is derived from an EMBL/GenBank/DDBJ whole genome shotgun (WGS) entry which is preliminary data.</text>
</comment>
<name>A0A094IK22_9GAMM</name>